<evidence type="ECO:0000313" key="3">
    <source>
        <dbReference type="EMBL" id="KAF4672645.1"/>
    </source>
</evidence>
<evidence type="ECO:0000256" key="1">
    <source>
        <dbReference type="SAM" id="MobiDB-lite"/>
    </source>
</evidence>
<dbReference type="PANTHER" id="PTHR13384:SF19">
    <property type="entry name" value="G PATCH DOMAIN-CONTAINING PROTEIN 1"/>
    <property type="match status" value="1"/>
</dbReference>
<dbReference type="InterPro" id="IPR011666">
    <property type="entry name" value="DUF1604"/>
</dbReference>
<name>A0A7J6MM75_PERCH</name>
<feature type="region of interest" description="Disordered" evidence="1">
    <location>
        <begin position="40"/>
        <end position="84"/>
    </location>
</feature>
<organism evidence="3 4">
    <name type="scientific">Perkinsus chesapeaki</name>
    <name type="common">Clam parasite</name>
    <name type="synonym">Perkinsus andrewsi</name>
    <dbReference type="NCBI Taxonomy" id="330153"/>
    <lineage>
        <taxon>Eukaryota</taxon>
        <taxon>Sar</taxon>
        <taxon>Alveolata</taxon>
        <taxon>Perkinsozoa</taxon>
        <taxon>Perkinsea</taxon>
        <taxon>Perkinsida</taxon>
        <taxon>Perkinsidae</taxon>
        <taxon>Perkinsus</taxon>
    </lineage>
</organism>
<dbReference type="GO" id="GO:0006397">
    <property type="term" value="P:mRNA processing"/>
    <property type="evidence" value="ECO:0007669"/>
    <property type="project" value="InterPro"/>
</dbReference>
<dbReference type="OrthoDB" id="20507at2759"/>
<feature type="domain" description="G patch" evidence="2">
    <location>
        <begin position="35"/>
        <end position="87"/>
    </location>
</feature>
<evidence type="ECO:0000259" key="2">
    <source>
        <dbReference type="Pfam" id="PF07713"/>
    </source>
</evidence>
<dbReference type="EMBL" id="JAAPAO010000103">
    <property type="protein sequence ID" value="KAF4672645.1"/>
    <property type="molecule type" value="Genomic_DNA"/>
</dbReference>
<evidence type="ECO:0000313" key="4">
    <source>
        <dbReference type="Proteomes" id="UP000591131"/>
    </source>
</evidence>
<proteinExistence type="predicted"/>
<gene>
    <name evidence="3" type="ORF">FOL47_000275</name>
</gene>
<reference evidence="3 4" key="1">
    <citation type="submission" date="2020-04" db="EMBL/GenBank/DDBJ databases">
        <title>Perkinsus chesapeaki whole genome sequence.</title>
        <authorList>
            <person name="Bogema D.R."/>
        </authorList>
    </citation>
    <scope>NUCLEOTIDE SEQUENCE [LARGE SCALE GENOMIC DNA]</scope>
    <source>
        <strain evidence="3">ATCC PRA-425</strain>
    </source>
</reference>
<dbReference type="PANTHER" id="PTHR13384">
    <property type="entry name" value="G PATCH DOMAIN-CONTAINING PROTEIN 1"/>
    <property type="match status" value="1"/>
</dbReference>
<dbReference type="Pfam" id="PF07713">
    <property type="entry name" value="DUF1604"/>
    <property type="match status" value="1"/>
</dbReference>
<dbReference type="GO" id="GO:0005634">
    <property type="term" value="C:nucleus"/>
    <property type="evidence" value="ECO:0007669"/>
    <property type="project" value="TreeGrafter"/>
</dbReference>
<dbReference type="Proteomes" id="UP000591131">
    <property type="component" value="Unassembled WGS sequence"/>
</dbReference>
<protein>
    <recommendedName>
        <fullName evidence="2">G patch domain-containing protein</fullName>
    </recommendedName>
</protein>
<accession>A0A7J6MM75</accession>
<keyword evidence="4" id="KW-1185">Reference proteome</keyword>
<comment type="caution">
    <text evidence="3">The sequence shown here is derived from an EMBL/GenBank/DDBJ whole genome shotgun (WGS) entry which is preliminary data.</text>
</comment>
<sequence length="231" mass="25617">MTTTTTSSSYLGNPLTHVDIDEIDRVQLEERNERYYNTVGTKEGWTPSTFVSSRSSSSYKNHDNDNDRRQKRHQKISDFMDDEDYNEGIGKEYDAGAITTTTYDDDDAGGGGSGGIEVRDRKQQVKHNSMIIPNKSTQAVGAFGIGVFDEADGGDGYDIDVYDDEGNDYYQGGYKNKTYSTTVVEIDDDDGDGVSVVRMADNNNRLKGKSHNGRNNNMIKIDDKVQGIEVG</sequence>
<dbReference type="GO" id="GO:0003723">
    <property type="term" value="F:RNA binding"/>
    <property type="evidence" value="ECO:0007669"/>
    <property type="project" value="TreeGrafter"/>
</dbReference>
<dbReference type="AlphaFoldDB" id="A0A7J6MM75"/>